<dbReference type="GO" id="GO:0046872">
    <property type="term" value="F:metal ion binding"/>
    <property type="evidence" value="ECO:0007669"/>
    <property type="project" value="UniProtKB-KW"/>
</dbReference>
<dbReference type="PANTHER" id="PTHR13778:SF47">
    <property type="entry name" value="LIPOPOLYSACCHARIDE 1,3-GALACTOSYLTRANSFERASE"/>
    <property type="match status" value="1"/>
</dbReference>
<reference evidence="6" key="1">
    <citation type="submission" date="2017-12" db="EMBL/GenBank/DDBJ databases">
        <authorList>
            <person name="Christensen H."/>
        </authorList>
    </citation>
    <scope>NUCLEOTIDE SEQUENCE [LARGE SCALE GENOMIC DNA]</scope>
    <source>
        <strain evidence="6">268A</strain>
    </source>
</reference>
<dbReference type="Pfam" id="PF00535">
    <property type="entry name" value="Glycos_transf_2"/>
    <property type="match status" value="2"/>
</dbReference>
<proteinExistence type="predicted"/>
<keyword evidence="3" id="KW-0479">Metal-binding</keyword>
<feature type="domain" description="Glycosyltransferase 2-like" evidence="4">
    <location>
        <begin position="5"/>
        <end position="128"/>
    </location>
</feature>
<dbReference type="PANTHER" id="PTHR13778">
    <property type="entry name" value="GLYCOSYLTRANSFERASE 8 DOMAIN-CONTAINING PROTEIN"/>
    <property type="match status" value="1"/>
</dbReference>
<gene>
    <name evidence="5" type="ORF">CYR79_01750</name>
</gene>
<keyword evidence="2" id="KW-0808">Transferase</keyword>
<dbReference type="SUPFAM" id="SSF53448">
    <property type="entry name" value="Nucleotide-diphospho-sugar transferases"/>
    <property type="match status" value="3"/>
</dbReference>
<dbReference type="EMBL" id="PKGI01000007">
    <property type="protein sequence ID" value="PLA77283.1"/>
    <property type="molecule type" value="Genomic_DNA"/>
</dbReference>
<dbReference type="CDD" id="cd00761">
    <property type="entry name" value="Glyco_tranf_GTA_type"/>
    <property type="match status" value="1"/>
</dbReference>
<accession>A0A2I2AD42</accession>
<evidence type="ECO:0000256" key="2">
    <source>
        <dbReference type="ARBA" id="ARBA00022679"/>
    </source>
</evidence>
<dbReference type="GO" id="GO:0016757">
    <property type="term" value="F:glycosyltransferase activity"/>
    <property type="evidence" value="ECO:0007669"/>
    <property type="project" value="UniProtKB-KW"/>
</dbReference>
<keyword evidence="1" id="KW-0328">Glycosyltransferase</keyword>
<dbReference type="RefSeq" id="WP_101811312.1">
    <property type="nucleotide sequence ID" value="NZ_PKGI01000007.1"/>
</dbReference>
<dbReference type="Pfam" id="PF01501">
    <property type="entry name" value="Glyco_transf_8"/>
    <property type="match status" value="1"/>
</dbReference>
<dbReference type="InterPro" id="IPR002495">
    <property type="entry name" value="Glyco_trans_8"/>
</dbReference>
<dbReference type="Proteomes" id="UP000234579">
    <property type="component" value="Unassembled WGS sequence"/>
</dbReference>
<protein>
    <recommendedName>
        <fullName evidence="4">Glycosyltransferase 2-like domain-containing protein</fullName>
    </recommendedName>
</protein>
<feature type="domain" description="Glycosyltransferase 2-like" evidence="4">
    <location>
        <begin position="511"/>
        <end position="597"/>
    </location>
</feature>
<organism evidence="5 6">
    <name type="scientific">Ligilactobacillus agilis</name>
    <dbReference type="NCBI Taxonomy" id="1601"/>
    <lineage>
        <taxon>Bacteria</taxon>
        <taxon>Bacillati</taxon>
        <taxon>Bacillota</taxon>
        <taxon>Bacilli</taxon>
        <taxon>Lactobacillales</taxon>
        <taxon>Lactobacillaceae</taxon>
        <taxon>Ligilactobacillus</taxon>
    </lineage>
</organism>
<evidence type="ECO:0000256" key="1">
    <source>
        <dbReference type="ARBA" id="ARBA00022676"/>
    </source>
</evidence>
<dbReference type="InterPro" id="IPR029044">
    <property type="entry name" value="Nucleotide-diphossugar_trans"/>
</dbReference>
<evidence type="ECO:0000313" key="6">
    <source>
        <dbReference type="Proteomes" id="UP000234579"/>
    </source>
</evidence>
<evidence type="ECO:0000259" key="4">
    <source>
        <dbReference type="Pfam" id="PF00535"/>
    </source>
</evidence>
<sequence>MERISLIILTNGTENGLKRCAETCLEQDYPDLEVIVASNDPEIATKLPMTDCKIVVKSGEKRKNLKAVGLAQAIGDYILFIEAEDFLAAPDAVTKLMNIRQKGNNDVLFTNFVALKDGKFIYPSPKIAGILMPLNFMLFIRCYDSFRRLGGNLFSRQLLLELGDNLNGFDIQTLSYRLLELAQSPNFTEQICYVWDGAKSIPTFVWPDNYHFTDTSRLAHSRSTTEWTKTEQIKIAVCVDNYGASKVKVLLYSLERNHPCGGTIYLIYDHLADDLKASLVQLGNQFMNFKLELIKFSVNQRRLLQQISLEKAHLPLSAYYRILIPYLLPEVERVIYVDYDTLVIGNLTDLYNTNLHGNFLGVIRDLGVVVKNDWSKTLLGTSYQNYFNSGVLLMDLTAFRKYGLSWLLHQFIVASTPFFVLEDQDALNLFFKDAVEYVGIENNYVTKLFVNGEVEEKRQLEKIKVLHYLGPEKPWQNISNYPTAMRPAINLYRKYRQELYSKNSVGVPMISVVVIVKQQHEIRRCLESICYQDWPRIEVIVIDASSDSIAVKRVIEEYQEQITQIKYQRVNTMCNDHQLHQLGLKTAVGEYLTFINAIDYMADKMPIVKVMGLLRTKKIDFLCTMHMFTLDGKIVGYNAPGSLIETTGNSTTSLLAYQQVEYQQLTGIFFASSLLSMVNNESSDKVWLQQLFSASRHSAFWQGYSWIESER</sequence>
<evidence type="ECO:0000313" key="5">
    <source>
        <dbReference type="EMBL" id="PLA77283.1"/>
    </source>
</evidence>
<name>A0A2I2AD42_9LACO</name>
<dbReference type="Gene3D" id="3.90.550.10">
    <property type="entry name" value="Spore Coat Polysaccharide Biosynthesis Protein SpsA, Chain A"/>
    <property type="match status" value="3"/>
</dbReference>
<dbReference type="InterPro" id="IPR001173">
    <property type="entry name" value="Glyco_trans_2-like"/>
</dbReference>
<comment type="caution">
    <text evidence="5">The sequence shown here is derived from an EMBL/GenBank/DDBJ whole genome shotgun (WGS) entry which is preliminary data.</text>
</comment>
<dbReference type="CDD" id="cd04194">
    <property type="entry name" value="GT8_A4GalT_like"/>
    <property type="match status" value="1"/>
</dbReference>
<dbReference type="AlphaFoldDB" id="A0A2I2AD42"/>
<dbReference type="InterPro" id="IPR050748">
    <property type="entry name" value="Glycosyltrans_8_dom-fam"/>
</dbReference>
<evidence type="ECO:0000256" key="3">
    <source>
        <dbReference type="ARBA" id="ARBA00022723"/>
    </source>
</evidence>